<dbReference type="InterPro" id="IPR039391">
    <property type="entry name" value="Phytocyanin-like"/>
</dbReference>
<evidence type="ECO:0000256" key="2">
    <source>
        <dbReference type="SAM" id="SignalP"/>
    </source>
</evidence>
<dbReference type="SUPFAM" id="SSF49503">
    <property type="entry name" value="Cupredoxins"/>
    <property type="match status" value="1"/>
</dbReference>
<reference evidence="5" key="1">
    <citation type="submission" date="2025-08" db="UniProtKB">
        <authorList>
            <consortium name="RefSeq"/>
        </authorList>
    </citation>
    <scope>IDENTIFICATION</scope>
    <source>
        <tissue evidence="5">Young leaves</tissue>
    </source>
</reference>
<dbReference type="InterPro" id="IPR008972">
    <property type="entry name" value="Cupredoxin"/>
</dbReference>
<sequence length="213" mass="23010">MATETAVFAAVVAFLISAVVSQTPPMAYTNHTVGGPAGWFFNATKNISATNYSSWAASQTFNLGDFLIFRTNTNQTVIQTSNLTTFKSCSIDDASDNDTFQYNGGDSDFNKPLTIPVALIISGSNYYFSDADDGVQCQRGMAFEIQVNTGLGLPPSLNQPPPPPYATPPDSDLAQTPPLMIPETKENSGFKTAANLRRYFFFIAVVPPLLLLL</sequence>
<proteinExistence type="predicted"/>
<keyword evidence="4" id="KW-1185">Reference proteome</keyword>
<feature type="chain" id="PRO_5026989099" evidence="2">
    <location>
        <begin position="22"/>
        <end position="213"/>
    </location>
</feature>
<feature type="domain" description="Phytocyanin" evidence="3">
    <location>
        <begin position="29"/>
        <end position="149"/>
    </location>
</feature>
<dbReference type="PANTHER" id="PTHR33021">
    <property type="entry name" value="BLUE COPPER PROTEIN"/>
    <property type="match status" value="1"/>
</dbReference>
<evidence type="ECO:0000256" key="1">
    <source>
        <dbReference type="SAM" id="MobiDB-lite"/>
    </source>
</evidence>
<dbReference type="FunFam" id="2.60.40.420:FF:000048">
    <property type="entry name" value="Early nodulin-like protein 18"/>
    <property type="match status" value="1"/>
</dbReference>
<feature type="region of interest" description="Disordered" evidence="1">
    <location>
        <begin position="152"/>
        <end position="185"/>
    </location>
</feature>
<organism evidence="4 5">
    <name type="scientific">Cucurbita maxima</name>
    <name type="common">Pumpkin</name>
    <name type="synonym">Winter squash</name>
    <dbReference type="NCBI Taxonomy" id="3661"/>
    <lineage>
        <taxon>Eukaryota</taxon>
        <taxon>Viridiplantae</taxon>
        <taxon>Streptophyta</taxon>
        <taxon>Embryophyta</taxon>
        <taxon>Tracheophyta</taxon>
        <taxon>Spermatophyta</taxon>
        <taxon>Magnoliopsida</taxon>
        <taxon>eudicotyledons</taxon>
        <taxon>Gunneridae</taxon>
        <taxon>Pentapetalae</taxon>
        <taxon>rosids</taxon>
        <taxon>fabids</taxon>
        <taxon>Cucurbitales</taxon>
        <taxon>Cucurbitaceae</taxon>
        <taxon>Cucurbiteae</taxon>
        <taxon>Cucurbita</taxon>
    </lineage>
</organism>
<dbReference type="Proteomes" id="UP000504608">
    <property type="component" value="Unplaced"/>
</dbReference>
<dbReference type="OrthoDB" id="688954at2759"/>
<feature type="signal peptide" evidence="2">
    <location>
        <begin position="1"/>
        <end position="21"/>
    </location>
</feature>
<dbReference type="PROSITE" id="PS51485">
    <property type="entry name" value="PHYTOCYANIN"/>
    <property type="match status" value="1"/>
</dbReference>
<evidence type="ECO:0000313" key="4">
    <source>
        <dbReference type="Proteomes" id="UP000504608"/>
    </source>
</evidence>
<dbReference type="GO" id="GO:0009055">
    <property type="term" value="F:electron transfer activity"/>
    <property type="evidence" value="ECO:0007669"/>
    <property type="project" value="InterPro"/>
</dbReference>
<evidence type="ECO:0000259" key="3">
    <source>
        <dbReference type="PROSITE" id="PS51485"/>
    </source>
</evidence>
<dbReference type="RefSeq" id="XP_023000125.1">
    <property type="nucleotide sequence ID" value="XM_023144357.1"/>
</dbReference>
<dbReference type="InterPro" id="IPR003245">
    <property type="entry name" value="Phytocyanin_dom"/>
</dbReference>
<evidence type="ECO:0000313" key="5">
    <source>
        <dbReference type="RefSeq" id="XP_023000125.1"/>
    </source>
</evidence>
<keyword evidence="2" id="KW-0732">Signal</keyword>
<dbReference type="AlphaFoldDB" id="A0A6J1KHG9"/>
<protein>
    <submittedName>
        <fullName evidence="5">Cucumber peeling cupredoxin-like</fullName>
    </submittedName>
</protein>
<dbReference type="PANTHER" id="PTHR33021:SF213">
    <property type="entry name" value="OS12G0454600 PROTEIN"/>
    <property type="match status" value="1"/>
</dbReference>
<dbReference type="Pfam" id="PF02298">
    <property type="entry name" value="Cu_bind_like"/>
    <property type="match status" value="1"/>
</dbReference>
<dbReference type="GeneID" id="111494414"/>
<gene>
    <name evidence="5" type="primary">LOC111494414</name>
</gene>
<accession>A0A6J1KHG9</accession>
<dbReference type="Gene3D" id="2.60.40.420">
    <property type="entry name" value="Cupredoxins - blue copper proteins"/>
    <property type="match status" value="1"/>
</dbReference>
<name>A0A6J1KHG9_CUCMA</name>
<feature type="compositionally biased region" description="Pro residues" evidence="1">
    <location>
        <begin position="157"/>
        <end position="167"/>
    </location>
</feature>
<dbReference type="GO" id="GO:0005886">
    <property type="term" value="C:plasma membrane"/>
    <property type="evidence" value="ECO:0007669"/>
    <property type="project" value="TreeGrafter"/>
</dbReference>
<dbReference type="KEGG" id="cmax:111494414"/>